<dbReference type="PANTHER" id="PTHR11895:SF170">
    <property type="entry name" value="AMIDASE"/>
    <property type="match status" value="1"/>
</dbReference>
<dbReference type="AlphaFoldDB" id="A0AAN9BFK8"/>
<name>A0AAN9BFK8_9CAEN</name>
<evidence type="ECO:0000256" key="1">
    <source>
        <dbReference type="ARBA" id="ARBA00009199"/>
    </source>
</evidence>
<dbReference type="Pfam" id="PF01425">
    <property type="entry name" value="Amidase"/>
    <property type="match status" value="1"/>
</dbReference>
<dbReference type="InterPro" id="IPR020556">
    <property type="entry name" value="Amidase_CS"/>
</dbReference>
<dbReference type="Gene3D" id="3.90.1300.10">
    <property type="entry name" value="Amidase signature (AS) domain"/>
    <property type="match status" value="1"/>
</dbReference>
<proteinExistence type="inferred from homology"/>
<dbReference type="EMBL" id="JBAMIC010000008">
    <property type="protein sequence ID" value="KAK7104602.1"/>
    <property type="molecule type" value="Genomic_DNA"/>
</dbReference>
<gene>
    <name evidence="3" type="ORF">V1264_019295</name>
</gene>
<sequence length="339" mass="35988">MMMMMMMMISGETYHAPGLCGPGLQDIRALNEEMKLKCSEQELQEMTAMMGEVTKAYQRASEMIDPSIPLVKYPRTPGYKPHPEDNPYNAWAWRCDIKGAPTGKLAGKTVAIKDNIAVAGVPMRNGTKILDGYVPEFDATLVSRILDEGGHITGKSSVEDMSFSCSSILNSDGPVRNPHDQTRITGGSSGGSAALVAAGLVNMAIGGDQGGSIRIPASFTGIVGLKPTWGLVPYTGAASLDPTVDHLGPMAKTVADCALLLEVIAGYDEGRDSRQTPSTTVPQYSKLLDEGVAGKKIGLLREGFEACSEDEVKTVVGQAAERLIQAGAIVKENIRANAQ</sequence>
<evidence type="ECO:0000313" key="3">
    <source>
        <dbReference type="EMBL" id="KAK7104602.1"/>
    </source>
</evidence>
<dbReference type="Proteomes" id="UP001374579">
    <property type="component" value="Unassembled WGS sequence"/>
</dbReference>
<organism evidence="3 4">
    <name type="scientific">Littorina saxatilis</name>
    <dbReference type="NCBI Taxonomy" id="31220"/>
    <lineage>
        <taxon>Eukaryota</taxon>
        <taxon>Metazoa</taxon>
        <taxon>Spiralia</taxon>
        <taxon>Lophotrochozoa</taxon>
        <taxon>Mollusca</taxon>
        <taxon>Gastropoda</taxon>
        <taxon>Caenogastropoda</taxon>
        <taxon>Littorinimorpha</taxon>
        <taxon>Littorinoidea</taxon>
        <taxon>Littorinidae</taxon>
        <taxon>Littorina</taxon>
    </lineage>
</organism>
<dbReference type="InterPro" id="IPR000120">
    <property type="entry name" value="Amidase"/>
</dbReference>
<dbReference type="GO" id="GO:0003824">
    <property type="term" value="F:catalytic activity"/>
    <property type="evidence" value="ECO:0007669"/>
    <property type="project" value="InterPro"/>
</dbReference>
<dbReference type="SUPFAM" id="SSF75304">
    <property type="entry name" value="Amidase signature (AS) enzymes"/>
    <property type="match status" value="1"/>
</dbReference>
<dbReference type="InterPro" id="IPR036928">
    <property type="entry name" value="AS_sf"/>
</dbReference>
<accession>A0AAN9BFK8</accession>
<dbReference type="InterPro" id="IPR023631">
    <property type="entry name" value="Amidase_dom"/>
</dbReference>
<keyword evidence="4" id="KW-1185">Reference proteome</keyword>
<evidence type="ECO:0000259" key="2">
    <source>
        <dbReference type="Pfam" id="PF01425"/>
    </source>
</evidence>
<dbReference type="PROSITE" id="PS00571">
    <property type="entry name" value="AMIDASES"/>
    <property type="match status" value="1"/>
</dbReference>
<feature type="domain" description="Amidase" evidence="2">
    <location>
        <begin position="97"/>
        <end position="332"/>
    </location>
</feature>
<protein>
    <recommendedName>
        <fullName evidence="2">Amidase domain-containing protein</fullName>
    </recommendedName>
</protein>
<comment type="similarity">
    <text evidence="1">Belongs to the amidase family.</text>
</comment>
<evidence type="ECO:0000313" key="4">
    <source>
        <dbReference type="Proteomes" id="UP001374579"/>
    </source>
</evidence>
<comment type="caution">
    <text evidence="3">The sequence shown here is derived from an EMBL/GenBank/DDBJ whole genome shotgun (WGS) entry which is preliminary data.</text>
</comment>
<reference evidence="3 4" key="1">
    <citation type="submission" date="2024-02" db="EMBL/GenBank/DDBJ databases">
        <title>Chromosome-scale genome assembly of the rough periwinkle Littorina saxatilis.</title>
        <authorList>
            <person name="De Jode A."/>
            <person name="Faria R."/>
            <person name="Formenti G."/>
            <person name="Sims Y."/>
            <person name="Smith T.P."/>
            <person name="Tracey A."/>
            <person name="Wood J.M.D."/>
            <person name="Zagrodzka Z.B."/>
            <person name="Johannesson K."/>
            <person name="Butlin R.K."/>
            <person name="Leder E.H."/>
        </authorList>
    </citation>
    <scope>NUCLEOTIDE SEQUENCE [LARGE SCALE GENOMIC DNA]</scope>
    <source>
        <strain evidence="3">Snail1</strain>
        <tissue evidence="3">Muscle</tissue>
    </source>
</reference>
<dbReference type="PANTHER" id="PTHR11895">
    <property type="entry name" value="TRANSAMIDASE"/>
    <property type="match status" value="1"/>
</dbReference>